<feature type="domain" description="Secretion system C-terminal sorting" evidence="3">
    <location>
        <begin position="1040"/>
        <end position="1114"/>
    </location>
</feature>
<proteinExistence type="predicted"/>
<evidence type="ECO:0000256" key="1">
    <source>
        <dbReference type="ARBA" id="ARBA00022729"/>
    </source>
</evidence>
<evidence type="ECO:0000256" key="2">
    <source>
        <dbReference type="SAM" id="SignalP"/>
    </source>
</evidence>
<feature type="signal peptide" evidence="2">
    <location>
        <begin position="1"/>
        <end position="18"/>
    </location>
</feature>
<keyword evidence="1 2" id="KW-0732">Signal</keyword>
<dbReference type="Gene3D" id="2.60.40.10">
    <property type="entry name" value="Immunoglobulins"/>
    <property type="match status" value="1"/>
</dbReference>
<evidence type="ECO:0000259" key="3">
    <source>
        <dbReference type="Pfam" id="PF18962"/>
    </source>
</evidence>
<dbReference type="Pfam" id="PF18962">
    <property type="entry name" value="Por_Secre_tail"/>
    <property type="match status" value="1"/>
</dbReference>
<dbReference type="AlphaFoldDB" id="A0A226HI54"/>
<dbReference type="Proteomes" id="UP000198345">
    <property type="component" value="Unassembled WGS sequence"/>
</dbReference>
<dbReference type="OrthoDB" id="7794186at2"/>
<accession>A0A226HI54</accession>
<dbReference type="Gene3D" id="2.60.40.740">
    <property type="match status" value="2"/>
</dbReference>
<protein>
    <recommendedName>
        <fullName evidence="3">Secretion system C-terminal sorting domain-containing protein</fullName>
    </recommendedName>
</protein>
<gene>
    <name evidence="4" type="ORF">B0A66_05495</name>
</gene>
<evidence type="ECO:0000313" key="4">
    <source>
        <dbReference type="EMBL" id="OXA93957.1"/>
    </source>
</evidence>
<keyword evidence="5" id="KW-1185">Reference proteome</keyword>
<dbReference type="InterPro" id="IPR026444">
    <property type="entry name" value="Secre_tail"/>
</dbReference>
<dbReference type="InterPro" id="IPR013783">
    <property type="entry name" value="Ig-like_fold"/>
</dbReference>
<reference evidence="4 5" key="1">
    <citation type="submission" date="2016-11" db="EMBL/GenBank/DDBJ databases">
        <title>Whole genomes of Flavobacteriaceae.</title>
        <authorList>
            <person name="Stine C."/>
            <person name="Li C."/>
            <person name="Tadesse D."/>
        </authorList>
    </citation>
    <scope>NUCLEOTIDE SEQUENCE [LARGE SCALE GENOMIC DNA]</scope>
    <source>
        <strain evidence="4 5">DSM 18292</strain>
    </source>
</reference>
<dbReference type="Pfam" id="PF13573">
    <property type="entry name" value="SprB"/>
    <property type="match status" value="3"/>
</dbReference>
<dbReference type="EMBL" id="MUGW01000011">
    <property type="protein sequence ID" value="OXA93957.1"/>
    <property type="molecule type" value="Genomic_DNA"/>
</dbReference>
<dbReference type="NCBIfam" id="TIGR04183">
    <property type="entry name" value="Por_Secre_tail"/>
    <property type="match status" value="1"/>
</dbReference>
<evidence type="ECO:0000313" key="5">
    <source>
        <dbReference type="Proteomes" id="UP000198345"/>
    </source>
</evidence>
<name>A0A226HI54_9FLAO</name>
<sequence length="1115" mass="122962">MKKIYLGIFLMICFSSFSQINISGDGYSTLRVTGKVGNSGGVCPNNKITGGLQWIATKDRNGKYETIVQGNASYPDNGKALANESFDSNTIIFRDDKQITELVIGTSYKPKGNRCFGNDFTDQKISITGNYDKYFDFSNLKLNQPGEVQINVDPVINLTNQDTNNTFIGAESSIVVQAIAGVEPQYFEWMYHIEGDRVYRQISPVRGFWQDVWNDLPSGYQGKNSLNIKAKDFLPKEAIGKKIFLRASKKSDNAPIELFYAMSAPHIVSIEEIETSCFDTTDGKIKINFSRPLEDGETLTLDFSGTYQGDIYNISKDGNLGGGKLAPDNSYTIEYLAKGKSHLNLLGFCKKNGYNASTYVNDPEHQKDFEVTSPPRVDFSLVKKNDVLCSGGSQDGAIIITATGGSAKRGIYQYSLNNTVTWQNFSNGAQHTIKGLSVGTYFVHVRKVKDINDKGGGCFAQNAQGSNKYLSMQIDEPAAVVSLYKTSTQEPPFHGGTNGNITVSVTGGTPINGNSYMYEWRNSKNAVISNTKTTTQFGGGLYAIILKDVPADIYTFTVWDANYATAADKTGCTIIPVNIVLKQPDPLEVTLNVKKTISCNVTNQFGNEADINPADGQRDESQDGILEVNVKGGVPFTGFNNGGLPYKYFWKKQQKNGSWITINHHEATIENLSHGNYSVNVEDKNGIRLGDYVNNVLVAERDSIQFMKQPDKLELTFTKEDIFCSQGDNGWIKTNVKGGTPPYKYQWSNGEKTDNITGLNTGNYFVQITDAKGCVVQGSILIKQPNSMLINETVINPTCFQGNDGTINLAPTGGVQPYQYIWNTGQTTQSISNLTAGKYSVTLTDAQGCILIQKFELKDPAPVPIDLGADRTICQDQIVDLDVSFPSATKYEWTSTNGFTSDKAKVSLTEAGIYKVKVTTDLGCIGEDEIEISINNAKISSEFLLSTQAYMDEEVILINTSNPLGETTKWNIPNDVTIVDENEQYITLKFKDLGTYDISLEQTQGECYAIYTKSIMVEKRSILTNKNATGIAFINDFIVSPNPSNGNFKVLVNLENESPVNLRLFASNGQSSLLQKKEAGEKKYLFDFDVTLSSGIYILVLETEQQTLVKKIIIY</sequence>
<organism evidence="4 5">
    <name type="scientific">Flavobacterium hercynium</name>
    <dbReference type="NCBI Taxonomy" id="387094"/>
    <lineage>
        <taxon>Bacteria</taxon>
        <taxon>Pseudomonadati</taxon>
        <taxon>Bacteroidota</taxon>
        <taxon>Flavobacteriia</taxon>
        <taxon>Flavobacteriales</taxon>
        <taxon>Flavobacteriaceae</taxon>
        <taxon>Flavobacterium</taxon>
    </lineage>
</organism>
<dbReference type="RefSeq" id="WP_089048855.1">
    <property type="nucleotide sequence ID" value="NZ_FXTV01000018.1"/>
</dbReference>
<feature type="chain" id="PRO_5013347899" description="Secretion system C-terminal sorting domain-containing protein" evidence="2">
    <location>
        <begin position="19"/>
        <end position="1115"/>
    </location>
</feature>
<comment type="caution">
    <text evidence="4">The sequence shown here is derived from an EMBL/GenBank/DDBJ whole genome shotgun (WGS) entry which is preliminary data.</text>
</comment>
<dbReference type="InterPro" id="IPR025667">
    <property type="entry name" value="SprB_repeat"/>
</dbReference>